<dbReference type="PANTHER" id="PTHR35339">
    <property type="entry name" value="LINALOOL DEHYDRATASE_ISOMERASE DOMAIN-CONTAINING PROTEIN"/>
    <property type="match status" value="1"/>
</dbReference>
<keyword evidence="3" id="KW-1185">Reference proteome</keyword>
<sequence length="482" mass="55532">MTRAKLKNWDSRVVEGWEQEIQPFENYAAIDAKIKTTFLNENQTPFLRYKALFEYFTLGFIKYRSPHGALIYYPGAVSIHGRKVNAIEGFARFFPLAAAWIASGHGNILDINNDKIDLIQLLHQGIVAGTDEHNGEYWGKMNNKDQRIVEAGDIALGLWISRDHLWSNFSPQERQQIVTWLEQVMEKKLHNNNWCLFPVIIHKSLASLGVSNPKYDQLVEELYQNYQQEHYIGDGWFDDPPTGVDYYNAWAIHYSLFWLNQIDPEFDSNFIQKTHGEFLKFYRYFFSENGFPAMGRSICYRMAAPAPLLTGTMLAPEQVSPGLAFRSLDVTWRFFVQHNSLQQGTVTQGYCTPDLSILDPYSGTGSCLWSLRSLIVAFYVDRFIPLWNSTPEKLPIEVDDFSEVNQAIGWRIKGNKSTQTIELELLNNQGRKSAKLKQYGRINQIKESITKRPFRPQNYEALYRRPLYSTAAPVSQGKKASS</sequence>
<dbReference type="AlphaFoldDB" id="A0AA43KCL2"/>
<proteinExistence type="predicted"/>
<dbReference type="Proteomes" id="UP001159387">
    <property type="component" value="Unassembled WGS sequence"/>
</dbReference>
<dbReference type="InterPro" id="IPR016624">
    <property type="entry name" value="UCP014753"/>
</dbReference>
<protein>
    <submittedName>
        <fullName evidence="2">DUF2264 domain-containing protein</fullName>
    </submittedName>
</protein>
<evidence type="ECO:0000313" key="3">
    <source>
        <dbReference type="Proteomes" id="UP001159387"/>
    </source>
</evidence>
<dbReference type="RefSeq" id="WP_280655526.1">
    <property type="nucleotide sequence ID" value="NZ_JANQDH010000093.1"/>
</dbReference>
<comment type="caution">
    <text evidence="2">The sequence shown here is derived from an EMBL/GenBank/DDBJ whole genome shotgun (WGS) entry which is preliminary data.</text>
</comment>
<evidence type="ECO:0000259" key="1">
    <source>
        <dbReference type="Pfam" id="PF10022"/>
    </source>
</evidence>
<evidence type="ECO:0000313" key="2">
    <source>
        <dbReference type="EMBL" id="MDH6061556.1"/>
    </source>
</evidence>
<organism evidence="2 3">
    <name type="scientific">Chrysosporum bergii ANA360D</name>
    <dbReference type="NCBI Taxonomy" id="617107"/>
    <lineage>
        <taxon>Bacteria</taxon>
        <taxon>Bacillati</taxon>
        <taxon>Cyanobacteriota</taxon>
        <taxon>Cyanophyceae</taxon>
        <taxon>Nostocales</taxon>
        <taxon>Nodulariaceae</taxon>
        <taxon>Chrysosporum</taxon>
    </lineage>
</organism>
<feature type="domain" description="DUF2264" evidence="1">
    <location>
        <begin position="54"/>
        <end position="393"/>
    </location>
</feature>
<dbReference type="Pfam" id="PF10022">
    <property type="entry name" value="DUF2264"/>
    <property type="match status" value="1"/>
</dbReference>
<name>A0AA43KCL2_9CYAN</name>
<accession>A0AA43KCL2</accession>
<dbReference type="EMBL" id="JANQDH010000093">
    <property type="protein sequence ID" value="MDH6061556.1"/>
    <property type="molecule type" value="Genomic_DNA"/>
</dbReference>
<dbReference type="InterPro" id="IPR049349">
    <property type="entry name" value="DUF2264_N"/>
</dbReference>
<gene>
    <name evidence="2" type="ORF">NWP17_14110</name>
</gene>
<reference evidence="2 3" key="1">
    <citation type="journal article" date="2023" name="J. Phycol.">
        <title>Chrysosporum ovalisporum is synonymous with the true-branching cyanobacterium Umezakia natans (Nostocales/Aphanizomenonaceae).</title>
        <authorList>
            <person name="McGregor G.B."/>
            <person name="Sendall B.C."/>
            <person name="Niiyama Y."/>
            <person name="Tuji A."/>
            <person name="Willis A."/>
        </authorList>
    </citation>
    <scope>NUCLEOTIDE SEQUENCE [LARGE SCALE GENOMIC DNA]</scope>
    <source>
        <strain evidence="2 3">ANA360D</strain>
    </source>
</reference>
<dbReference type="PANTHER" id="PTHR35339:SF4">
    <property type="entry name" value="LINALOOL DEHYDRATASE_ISOMERASE DOMAIN-CONTAINING PROTEIN"/>
    <property type="match status" value="1"/>
</dbReference>